<name>A0A8B7WK79_CASCN</name>
<feature type="signal peptide" evidence="4">
    <location>
        <begin position="1"/>
        <end position="21"/>
    </location>
</feature>
<keyword evidence="3 4" id="KW-0732">Signal</keyword>
<gene>
    <name evidence="6" type="primary">LOC109703408</name>
</gene>
<evidence type="ECO:0000313" key="6">
    <source>
        <dbReference type="RefSeq" id="XP_020044067.1"/>
    </source>
</evidence>
<sequence>MISREVVRTVFLSALLYASLARDAGPQSETSAEDIPEGASTLAFVFDVTGSMYDDLVQVIEGASKILETSLRRPKRPLFNFALVPFHDPGATKWERFHVAVDVFPVA</sequence>
<evidence type="ECO:0000259" key="5">
    <source>
        <dbReference type="Pfam" id="PF25106"/>
    </source>
</evidence>
<protein>
    <submittedName>
        <fullName evidence="6">Hemicentin-1-like</fullName>
    </submittedName>
</protein>
<dbReference type="InterPro" id="IPR056861">
    <property type="entry name" value="HMCN1-like_VWA"/>
</dbReference>
<keyword evidence="2" id="KW-0964">Secreted</keyword>
<feature type="chain" id="PRO_5034481423" evidence="4">
    <location>
        <begin position="22"/>
        <end position="107"/>
    </location>
</feature>
<proteinExistence type="predicted"/>
<dbReference type="Pfam" id="PF25106">
    <property type="entry name" value="VWA_4"/>
    <property type="match status" value="1"/>
</dbReference>
<feature type="domain" description="Hemicentin-1-like von Willebrand factor A" evidence="5">
    <location>
        <begin position="42"/>
        <end position="92"/>
    </location>
</feature>
<dbReference type="RefSeq" id="XP_020044067.1">
    <property type="nucleotide sequence ID" value="XM_020188478.1"/>
</dbReference>
<dbReference type="KEGG" id="ccan:109703408"/>
<comment type="subcellular location">
    <subcellularLocation>
        <location evidence="1">Secreted</location>
    </subcellularLocation>
</comment>
<reference evidence="6" key="1">
    <citation type="submission" date="2025-08" db="UniProtKB">
        <authorList>
            <consortium name="RefSeq"/>
        </authorList>
    </citation>
    <scope>IDENTIFICATION</scope>
    <source>
        <tissue evidence="6">Leukocyte</tissue>
    </source>
</reference>
<evidence type="ECO:0000256" key="4">
    <source>
        <dbReference type="SAM" id="SignalP"/>
    </source>
</evidence>
<dbReference type="OrthoDB" id="5985519at2759"/>
<evidence type="ECO:0000256" key="3">
    <source>
        <dbReference type="ARBA" id="ARBA00022729"/>
    </source>
</evidence>
<dbReference type="AlphaFoldDB" id="A0A8B7WK79"/>
<organism evidence="6">
    <name type="scientific">Castor canadensis</name>
    <name type="common">American beaver</name>
    <dbReference type="NCBI Taxonomy" id="51338"/>
    <lineage>
        <taxon>Eukaryota</taxon>
        <taxon>Metazoa</taxon>
        <taxon>Chordata</taxon>
        <taxon>Craniata</taxon>
        <taxon>Vertebrata</taxon>
        <taxon>Euteleostomi</taxon>
        <taxon>Mammalia</taxon>
        <taxon>Eutheria</taxon>
        <taxon>Euarchontoglires</taxon>
        <taxon>Glires</taxon>
        <taxon>Rodentia</taxon>
        <taxon>Castorimorpha</taxon>
        <taxon>Castoridae</taxon>
        <taxon>Castor</taxon>
    </lineage>
</organism>
<evidence type="ECO:0000256" key="2">
    <source>
        <dbReference type="ARBA" id="ARBA00022525"/>
    </source>
</evidence>
<evidence type="ECO:0000256" key="1">
    <source>
        <dbReference type="ARBA" id="ARBA00004613"/>
    </source>
</evidence>
<accession>A0A8B7WK79</accession>